<proteinExistence type="predicted"/>
<evidence type="ECO:0000313" key="3">
    <source>
        <dbReference type="Proteomes" id="UP001501447"/>
    </source>
</evidence>
<dbReference type="EMBL" id="BAAARJ010000003">
    <property type="protein sequence ID" value="GAA2600850.1"/>
    <property type="molecule type" value="Genomic_DNA"/>
</dbReference>
<keyword evidence="3" id="KW-1185">Reference proteome</keyword>
<evidence type="ECO:0000256" key="1">
    <source>
        <dbReference type="SAM" id="MobiDB-lite"/>
    </source>
</evidence>
<comment type="caution">
    <text evidence="2">The sequence shown here is derived from an EMBL/GenBank/DDBJ whole genome shotgun (WGS) entry which is preliminary data.</text>
</comment>
<dbReference type="Proteomes" id="UP001501447">
    <property type="component" value="Unassembled WGS sequence"/>
</dbReference>
<feature type="compositionally biased region" description="Basic residues" evidence="1">
    <location>
        <begin position="25"/>
        <end position="36"/>
    </location>
</feature>
<name>A0ABP6C3K7_9ACTN</name>
<feature type="region of interest" description="Disordered" evidence="1">
    <location>
        <begin position="1"/>
        <end position="87"/>
    </location>
</feature>
<sequence length="87" mass="9535">MWNAEGMAREGRMEPVKRGEFGAPGRRRTPRARTSRTTRPADSTSPEGGARCTKVRWLAPVRRPGPEPQTDGVPGERAYENGASQGE</sequence>
<feature type="compositionally biased region" description="Low complexity" evidence="1">
    <location>
        <begin position="37"/>
        <end position="46"/>
    </location>
</feature>
<evidence type="ECO:0000313" key="2">
    <source>
        <dbReference type="EMBL" id="GAA2600850.1"/>
    </source>
</evidence>
<reference evidence="3" key="1">
    <citation type="journal article" date="2019" name="Int. J. Syst. Evol. Microbiol.">
        <title>The Global Catalogue of Microorganisms (GCM) 10K type strain sequencing project: providing services to taxonomists for standard genome sequencing and annotation.</title>
        <authorList>
            <consortium name="The Broad Institute Genomics Platform"/>
            <consortium name="The Broad Institute Genome Sequencing Center for Infectious Disease"/>
            <person name="Wu L."/>
            <person name="Ma J."/>
        </authorList>
    </citation>
    <scope>NUCLEOTIDE SEQUENCE [LARGE SCALE GENOMIC DNA]</scope>
    <source>
        <strain evidence="3">JCM 16373</strain>
    </source>
</reference>
<feature type="compositionally biased region" description="Basic and acidic residues" evidence="1">
    <location>
        <begin position="7"/>
        <end position="20"/>
    </location>
</feature>
<gene>
    <name evidence="2" type="ORF">GCM10009863_12700</name>
</gene>
<organism evidence="2 3">
    <name type="scientific">Streptomyces axinellae</name>
    <dbReference type="NCBI Taxonomy" id="552788"/>
    <lineage>
        <taxon>Bacteria</taxon>
        <taxon>Bacillati</taxon>
        <taxon>Actinomycetota</taxon>
        <taxon>Actinomycetes</taxon>
        <taxon>Kitasatosporales</taxon>
        <taxon>Streptomycetaceae</taxon>
        <taxon>Streptomyces</taxon>
    </lineage>
</organism>
<protein>
    <submittedName>
        <fullName evidence="2">Uncharacterized protein</fullName>
    </submittedName>
</protein>
<accession>A0ABP6C3K7</accession>